<name>A0A0D8JXY7_COCIM</name>
<dbReference type="VEuPathDB" id="FungiDB:CIMG_13437"/>
<dbReference type="EMBL" id="GG704914">
    <property type="protein sequence ID" value="KJF61118.1"/>
    <property type="molecule type" value="Genomic_DNA"/>
</dbReference>
<dbReference type="InParanoid" id="A0A0D8JXY7"/>
<keyword evidence="3" id="KW-1185">Reference proteome</keyword>
<feature type="region of interest" description="Disordered" evidence="1">
    <location>
        <begin position="1"/>
        <end position="27"/>
    </location>
</feature>
<dbReference type="GeneID" id="24165064"/>
<evidence type="ECO:0000313" key="3">
    <source>
        <dbReference type="Proteomes" id="UP000001261"/>
    </source>
</evidence>
<accession>A0A0D8JXY7</accession>
<reference evidence="3" key="2">
    <citation type="journal article" date="2010" name="Genome Res.">
        <title>Population genomic sequencing of Coccidioides fungi reveals recent hybridization and transposon control.</title>
        <authorList>
            <person name="Neafsey D.E."/>
            <person name="Barker B.M."/>
            <person name="Sharpton T.J."/>
            <person name="Stajich J.E."/>
            <person name="Park D.J."/>
            <person name="Whiston E."/>
            <person name="Hung C.-Y."/>
            <person name="McMahan C."/>
            <person name="White J."/>
            <person name="Sykes S."/>
            <person name="Heiman D."/>
            <person name="Young S."/>
            <person name="Zeng Q."/>
            <person name="Abouelleil A."/>
            <person name="Aftuck L."/>
            <person name="Bessette D."/>
            <person name="Brown A."/>
            <person name="FitzGerald M."/>
            <person name="Lui A."/>
            <person name="Macdonald J.P."/>
            <person name="Priest M."/>
            <person name="Orbach M.J."/>
            <person name="Galgiani J.N."/>
            <person name="Kirkland T.N."/>
            <person name="Cole G.T."/>
            <person name="Birren B.W."/>
            <person name="Henn M.R."/>
            <person name="Taylor J.W."/>
            <person name="Rounsley S.D."/>
        </authorList>
    </citation>
    <scope>GENOME REANNOTATION</scope>
    <source>
        <strain evidence="3">RS</strain>
    </source>
</reference>
<gene>
    <name evidence="2" type="ORF">CIMG_13437</name>
</gene>
<dbReference type="AlphaFoldDB" id="A0A0D8JXY7"/>
<dbReference type="Proteomes" id="UP000001261">
    <property type="component" value="Unassembled WGS sequence"/>
</dbReference>
<organism evidence="2 3">
    <name type="scientific">Coccidioides immitis (strain RS)</name>
    <name type="common">Valley fever fungus</name>
    <dbReference type="NCBI Taxonomy" id="246410"/>
    <lineage>
        <taxon>Eukaryota</taxon>
        <taxon>Fungi</taxon>
        <taxon>Dikarya</taxon>
        <taxon>Ascomycota</taxon>
        <taxon>Pezizomycotina</taxon>
        <taxon>Eurotiomycetes</taxon>
        <taxon>Eurotiomycetidae</taxon>
        <taxon>Onygenales</taxon>
        <taxon>Onygenaceae</taxon>
        <taxon>Coccidioides</taxon>
    </lineage>
</organism>
<feature type="compositionally biased region" description="Polar residues" evidence="1">
    <location>
        <begin position="1"/>
        <end position="22"/>
    </location>
</feature>
<sequence>MSKTLKQGVPQASRQSQHTQESAYLERPPIRHIKLHQALQGTPTRQHPNCQYVPITTPLYNFRGVPKAILYLPLPVAYTNANVGNPVPLPVKCDSDVIHAKLMASKLGLQTRTLNREELLNRLAHIYKNHRNIGSVNTDDSTYLWFRLANRPARAEDALGIYKFKHQPITPLVANMKIFDFNRYARITGVNKFTTVNLQKEWETTGSVVIPQLMRWWNDKLQGATTTVLTRVNGEYDMYYHHQRMMGGRGGPFCMGHGLHGVVEGLKFGYRQACK</sequence>
<evidence type="ECO:0000313" key="2">
    <source>
        <dbReference type="EMBL" id="KJF61118.1"/>
    </source>
</evidence>
<proteinExistence type="predicted"/>
<dbReference type="OrthoDB" id="3504560at2759"/>
<dbReference type="RefSeq" id="XP_004446176.1">
    <property type="nucleotide sequence ID" value="XM_004446119.1"/>
</dbReference>
<dbReference type="KEGG" id="cim:CIMG_13437"/>
<evidence type="ECO:0000256" key="1">
    <source>
        <dbReference type="SAM" id="MobiDB-lite"/>
    </source>
</evidence>
<reference evidence="3" key="1">
    <citation type="journal article" date="2009" name="Genome Res.">
        <title>Comparative genomic analyses of the human fungal pathogens Coccidioides and their relatives.</title>
        <authorList>
            <person name="Sharpton T.J."/>
            <person name="Stajich J.E."/>
            <person name="Rounsley S.D."/>
            <person name="Gardner M.J."/>
            <person name="Wortman J.R."/>
            <person name="Jordar V.S."/>
            <person name="Maiti R."/>
            <person name="Kodira C.D."/>
            <person name="Neafsey D.E."/>
            <person name="Zeng Q."/>
            <person name="Hung C.-Y."/>
            <person name="McMahan C."/>
            <person name="Muszewska A."/>
            <person name="Grynberg M."/>
            <person name="Mandel M.A."/>
            <person name="Kellner E.M."/>
            <person name="Barker B.M."/>
            <person name="Galgiani J.N."/>
            <person name="Orbach M.J."/>
            <person name="Kirkland T.N."/>
            <person name="Cole G.T."/>
            <person name="Henn M.R."/>
            <person name="Birren B.W."/>
            <person name="Taylor J.W."/>
        </authorList>
    </citation>
    <scope>NUCLEOTIDE SEQUENCE [LARGE SCALE GENOMIC DNA]</scope>
    <source>
        <strain evidence="3">RS</strain>
    </source>
</reference>
<protein>
    <submittedName>
        <fullName evidence="2">Uncharacterized protein</fullName>
    </submittedName>
</protein>